<dbReference type="RefSeq" id="WP_069643882.1">
    <property type="nucleotide sequence ID" value="NZ_MIJE01000032.1"/>
</dbReference>
<dbReference type="EMBL" id="MIJE01000032">
    <property type="protein sequence ID" value="OEF96376.1"/>
    <property type="molecule type" value="Genomic_DNA"/>
</dbReference>
<keyword evidence="3" id="KW-1185">Reference proteome</keyword>
<gene>
    <name evidence="2" type="ORF">BHF68_09140</name>
</gene>
<comment type="caution">
    <text evidence="2">The sequence shown here is derived from an EMBL/GenBank/DDBJ whole genome shotgun (WGS) entry which is preliminary data.</text>
</comment>
<organism evidence="2 3">
    <name type="scientific">Desulfuribacillus alkaliarsenatis</name>
    <dbReference type="NCBI Taxonomy" id="766136"/>
    <lineage>
        <taxon>Bacteria</taxon>
        <taxon>Bacillati</taxon>
        <taxon>Bacillota</taxon>
        <taxon>Desulfuribacillia</taxon>
        <taxon>Desulfuribacillales</taxon>
        <taxon>Desulfuribacillaceae</taxon>
        <taxon>Desulfuribacillus</taxon>
    </lineage>
</organism>
<evidence type="ECO:0000313" key="3">
    <source>
        <dbReference type="Proteomes" id="UP000094296"/>
    </source>
</evidence>
<proteinExistence type="predicted"/>
<dbReference type="InterPro" id="IPR027275">
    <property type="entry name" value="PRC-brl_dom"/>
</dbReference>
<dbReference type="OrthoDB" id="1707618at2"/>
<dbReference type="Pfam" id="PF05239">
    <property type="entry name" value="PRC"/>
    <property type="match status" value="2"/>
</dbReference>
<feature type="domain" description="PRC-barrel" evidence="1">
    <location>
        <begin position="2"/>
        <end position="67"/>
    </location>
</feature>
<dbReference type="STRING" id="766136.BHF68_09140"/>
<dbReference type="InterPro" id="IPR011033">
    <property type="entry name" value="PRC_barrel-like_sf"/>
</dbReference>
<dbReference type="SUPFAM" id="SSF50346">
    <property type="entry name" value="PRC-barrel domain"/>
    <property type="match status" value="2"/>
</dbReference>
<accession>A0A1E5G0L0</accession>
<feature type="domain" description="PRC-barrel" evidence="1">
    <location>
        <begin position="90"/>
        <end position="160"/>
    </location>
</feature>
<dbReference type="AlphaFoldDB" id="A0A1E5G0L0"/>
<name>A0A1E5G0L0_9FIRM</name>
<evidence type="ECO:0000259" key="1">
    <source>
        <dbReference type="Pfam" id="PF05239"/>
    </source>
</evidence>
<dbReference type="Gene3D" id="2.30.30.240">
    <property type="entry name" value="PRC-barrel domain"/>
    <property type="match status" value="2"/>
</dbReference>
<reference evidence="2 3" key="1">
    <citation type="submission" date="2016-09" db="EMBL/GenBank/DDBJ databases">
        <title>Draft genome sequence for the type strain of Desulfuribacillus alkaliarsenatis AHT28, an obligately anaerobic, sulfidogenic bacterium isolated from Russian soda lake sediments.</title>
        <authorList>
            <person name="Abin C.A."/>
            <person name="Hollibaugh J.T."/>
        </authorList>
    </citation>
    <scope>NUCLEOTIDE SEQUENCE [LARGE SCALE GENOMIC DNA]</scope>
    <source>
        <strain evidence="2 3">AHT28</strain>
    </source>
</reference>
<evidence type="ECO:0000313" key="2">
    <source>
        <dbReference type="EMBL" id="OEF96376.1"/>
    </source>
</evidence>
<dbReference type="Proteomes" id="UP000094296">
    <property type="component" value="Unassembled WGS sequence"/>
</dbReference>
<sequence length="171" mass="18654">MKRASDVIGLPIVCVCTGNQIGVVKDIACDPESNVFGIIIEPKTLFNKGKAILLEDVTAIGKDAVTVYLDNIAKSVEEMQKKTDELLRGLYYSEKLRGIKVLTANGVELGIVEDVYFDEELGTIVGYELSEGVVADITEGRKYLPKPDHLTEGKDILIVPRSAIDEVEDLG</sequence>
<protein>
    <recommendedName>
        <fullName evidence="1">PRC-barrel domain-containing protein</fullName>
    </recommendedName>
</protein>